<comment type="caution">
    <text evidence="4">The sequence shown here is derived from an EMBL/GenBank/DDBJ whole genome shotgun (WGS) entry which is preliminary data.</text>
</comment>
<dbReference type="InterPro" id="IPR036291">
    <property type="entry name" value="NAD(P)-bd_dom_sf"/>
</dbReference>
<feature type="domain" description="Alcohol dehydrogenase-like C-terminal" evidence="2">
    <location>
        <begin position="194"/>
        <end position="305"/>
    </location>
</feature>
<feature type="domain" description="Alcohol dehydrogenase-like N-terminal" evidence="3">
    <location>
        <begin position="31"/>
        <end position="139"/>
    </location>
</feature>
<evidence type="ECO:0000259" key="2">
    <source>
        <dbReference type="Pfam" id="PF00107"/>
    </source>
</evidence>
<dbReference type="GO" id="GO:0016491">
    <property type="term" value="F:oxidoreductase activity"/>
    <property type="evidence" value="ECO:0007669"/>
    <property type="project" value="UniProtKB-KW"/>
</dbReference>
<evidence type="ECO:0008006" key="6">
    <source>
        <dbReference type="Google" id="ProtNLM"/>
    </source>
</evidence>
<reference evidence="4 5" key="1">
    <citation type="submission" date="2023-10" db="EMBL/GenBank/DDBJ databases">
        <title>Draft genome sequence of Xylaria bambusicola isolate GMP-LS, the root and basal stem rot pathogen of sugarcane in Indonesia.</title>
        <authorList>
            <person name="Selvaraj P."/>
            <person name="Muralishankar V."/>
            <person name="Muruganantham S."/>
            <person name="Sp S."/>
            <person name="Haryani S."/>
            <person name="Lau K.J.X."/>
            <person name="Naqvi N.I."/>
        </authorList>
    </citation>
    <scope>NUCLEOTIDE SEQUENCE [LARGE SCALE GENOMIC DNA]</scope>
    <source>
        <strain evidence="4">GMP-LS</strain>
    </source>
</reference>
<dbReference type="Pfam" id="PF00107">
    <property type="entry name" value="ADH_zinc_N"/>
    <property type="match status" value="1"/>
</dbReference>
<dbReference type="PANTHER" id="PTHR43401:SF2">
    <property type="entry name" value="L-THREONINE 3-DEHYDROGENASE"/>
    <property type="match status" value="1"/>
</dbReference>
<accession>A0AAN7UQ30</accession>
<evidence type="ECO:0000313" key="4">
    <source>
        <dbReference type="EMBL" id="KAK5631389.1"/>
    </source>
</evidence>
<evidence type="ECO:0000259" key="3">
    <source>
        <dbReference type="Pfam" id="PF08240"/>
    </source>
</evidence>
<sequence length="355" mass="38570">MASLPKTMKALRYEKPEVWGIVDVPLPTLRPGDVLIKVKACGVCGTDLHIHEGEFIAEFPLIPGHETIGEVVGFSDDVKGFKIGDRVAADNSELCGHCFYCRRGEELLCEDFKAHGVLGLDGGFAEYCSYPQGRLFKINNLSDVDATLIEPASCAMHGLEKIAPKPGSHALLIGAGPTGLMMAQFLYLTVLHRKHSGVSQLTIAAPGGPKMDLAKSLDAADKYVALDRKDATPQWEQIKKDNPYGFDIVVEASGSAKVLEDAINYVRRGGKLVCYGVYPSAARVSWPPSKIFGDEITIIGSFSETFMFPATVDYLDSGKVKTKGIVNKTFKLEQWGEALESIRNKSAIKAAIVFD</sequence>
<protein>
    <recommendedName>
        <fullName evidence="6">Enoyl reductase (ER) domain-containing protein</fullName>
    </recommendedName>
</protein>
<dbReference type="Proteomes" id="UP001305414">
    <property type="component" value="Unassembled WGS sequence"/>
</dbReference>
<organism evidence="4 5">
    <name type="scientific">Xylaria bambusicola</name>
    <dbReference type="NCBI Taxonomy" id="326684"/>
    <lineage>
        <taxon>Eukaryota</taxon>
        <taxon>Fungi</taxon>
        <taxon>Dikarya</taxon>
        <taxon>Ascomycota</taxon>
        <taxon>Pezizomycotina</taxon>
        <taxon>Sordariomycetes</taxon>
        <taxon>Xylariomycetidae</taxon>
        <taxon>Xylariales</taxon>
        <taxon>Xylariaceae</taxon>
        <taxon>Xylaria</taxon>
    </lineage>
</organism>
<evidence type="ECO:0000313" key="5">
    <source>
        <dbReference type="Proteomes" id="UP001305414"/>
    </source>
</evidence>
<dbReference type="CDD" id="cd08234">
    <property type="entry name" value="threonine_DH_like"/>
    <property type="match status" value="1"/>
</dbReference>
<keyword evidence="1" id="KW-0560">Oxidoreductase</keyword>
<dbReference type="SUPFAM" id="SSF50129">
    <property type="entry name" value="GroES-like"/>
    <property type="match status" value="1"/>
</dbReference>
<keyword evidence="5" id="KW-1185">Reference proteome</keyword>
<dbReference type="InterPro" id="IPR050129">
    <property type="entry name" value="Zn_alcohol_dh"/>
</dbReference>
<dbReference type="AlphaFoldDB" id="A0AAN7UQ30"/>
<evidence type="ECO:0000256" key="1">
    <source>
        <dbReference type="ARBA" id="ARBA00023002"/>
    </source>
</evidence>
<dbReference type="InterPro" id="IPR013149">
    <property type="entry name" value="ADH-like_C"/>
</dbReference>
<proteinExistence type="predicted"/>
<dbReference type="SUPFAM" id="SSF51735">
    <property type="entry name" value="NAD(P)-binding Rossmann-fold domains"/>
    <property type="match status" value="1"/>
</dbReference>
<dbReference type="Gene3D" id="3.40.50.720">
    <property type="entry name" value="NAD(P)-binding Rossmann-like Domain"/>
    <property type="match status" value="1"/>
</dbReference>
<name>A0AAN7UQ30_9PEZI</name>
<dbReference type="InterPro" id="IPR013154">
    <property type="entry name" value="ADH-like_N"/>
</dbReference>
<dbReference type="PANTHER" id="PTHR43401">
    <property type="entry name" value="L-THREONINE 3-DEHYDROGENASE"/>
    <property type="match status" value="1"/>
</dbReference>
<dbReference type="EMBL" id="JAWHQM010000019">
    <property type="protein sequence ID" value="KAK5631389.1"/>
    <property type="molecule type" value="Genomic_DNA"/>
</dbReference>
<dbReference type="InterPro" id="IPR011032">
    <property type="entry name" value="GroES-like_sf"/>
</dbReference>
<dbReference type="Gene3D" id="3.90.180.10">
    <property type="entry name" value="Medium-chain alcohol dehydrogenases, catalytic domain"/>
    <property type="match status" value="1"/>
</dbReference>
<dbReference type="Pfam" id="PF08240">
    <property type="entry name" value="ADH_N"/>
    <property type="match status" value="1"/>
</dbReference>
<gene>
    <name evidence="4" type="ORF">RRF57_007103</name>
</gene>